<dbReference type="Proteomes" id="UP000204551">
    <property type="component" value="Plasmid pSMS7"/>
</dbReference>
<dbReference type="AlphaFoldDB" id="A0A221V4Y8"/>
<reference evidence="2 3" key="1">
    <citation type="submission" date="2017-07" db="EMBL/GenBank/DDBJ databases">
        <title>Genome Sequence of Arenibacter algicola Strain SMS7 Isolated from a culture of the Diatom Skeletonema marinoi.</title>
        <authorList>
            <person name="Topel M."/>
            <person name="Pinder M.I.M."/>
            <person name="Johansson O.N."/>
            <person name="Kourtchenko O."/>
            <person name="Godhe A."/>
            <person name="Clarke A.K."/>
        </authorList>
    </citation>
    <scope>NUCLEOTIDE SEQUENCE [LARGE SCALE GENOMIC DNA]</scope>
    <source>
        <strain evidence="2 3">SMS7</strain>
        <plasmid evidence="3">Plasmid psms7</plasmid>
    </source>
</reference>
<dbReference type="InterPro" id="IPR053155">
    <property type="entry name" value="F-pilin_assembly_TraC"/>
</dbReference>
<gene>
    <name evidence="2" type="ORF">AREALGSMS7_05044</name>
</gene>
<dbReference type="EMBL" id="CP022516">
    <property type="protein sequence ID" value="ASO08416.1"/>
    <property type="molecule type" value="Genomic_DNA"/>
</dbReference>
<evidence type="ECO:0000313" key="2">
    <source>
        <dbReference type="EMBL" id="ASO08416.1"/>
    </source>
</evidence>
<dbReference type="Pfam" id="PF19044">
    <property type="entry name" value="P-loop_TraG"/>
    <property type="match status" value="1"/>
</dbReference>
<organism evidence="2 3">
    <name type="scientific">Arenibacter algicola</name>
    <dbReference type="NCBI Taxonomy" id="616991"/>
    <lineage>
        <taxon>Bacteria</taxon>
        <taxon>Pseudomonadati</taxon>
        <taxon>Bacteroidota</taxon>
        <taxon>Flavobacteriia</taxon>
        <taxon>Flavobacteriales</taxon>
        <taxon>Flavobacteriaceae</taxon>
        <taxon>Arenibacter</taxon>
    </lineage>
</organism>
<keyword evidence="2" id="KW-0614">Plasmid</keyword>
<accession>A0A221V4Y8</accession>
<dbReference type="InterPro" id="IPR043964">
    <property type="entry name" value="P-loop_TraG"/>
</dbReference>
<evidence type="ECO:0000313" key="3">
    <source>
        <dbReference type="Proteomes" id="UP000204551"/>
    </source>
</evidence>
<evidence type="ECO:0000259" key="1">
    <source>
        <dbReference type="Pfam" id="PF19044"/>
    </source>
</evidence>
<sequence>MIVSAEKAYSIDTIYGNTLISTDGNLSKVYVMRMPEKYSLSEKDFDRQHIRNYKAFRSMPENSFVHKQDLGLVKYYDASHLPENNILQRAYKNYVDGRKYLQHQTLLIYTLTGLKMLAPNVVRNPLGYKEKYNKKDLFRIQSFEESVRSSVSILSQGAIELSPIDESELIVYVKEFCNGFTGENTDIDYTGENDKMSILDNKYEILTVPRQEYLPDSISNIIEDFSDQEFVFYKGFMDDFGETFCYNHIYNQIIYFKGHNRIKGDIEASHLTHAQNRGWSKSIEADTEEIGERLKEISQDNSNVLVQANFNLVIWSGDENELRKATEEAKTIFQTNGMEYYRASNVTIQNLWLSSIIGRNTLINEKFLFEQPLKQALCLFTNTSNYVTDDTGILYNERLYGTPVKRDLWDVDKKRINARNSIKIAPTGSGKSFSMLWEIFQELMSGIIVCLIEIGSSGDLFAKLFPDISVQIKFDFDKPLGVNPFRLEPGEEIGNRKIMLLSALCFKFWQKKEYKEDTDHDRAMKKLLRHYYEQIPSGHSFPSFYNFLKSKREMVLLDLEIEERFFDMGSFLHICEDFLPGGMYENVCADTDVTLESQVADKQFIHFELSRIKSDPFLVSIMIHLINYVIDTKILSDRSKRAKIKYDEFAETQELKSVLSDDHVLATVAFLYQKIRKENGGVDIVLQSPTQIPYNQYFKNIIANHQILHVLEGNDLVYKNTRELLELKDHDEYLMKSIENNFKTDRPYSEEYLKIGNKYRNIVRLQVPREIYYAFQTEGNDWDWMQKDYENTGDMEQTIINIIKRKNEKLSIR</sequence>
<dbReference type="PANTHER" id="PTHR38467">
    <property type="match status" value="1"/>
</dbReference>
<dbReference type="PANTHER" id="PTHR38467:SF1">
    <property type="entry name" value="CONJUGATIVE TRANSFER: ASSEMBLY"/>
    <property type="match status" value="1"/>
</dbReference>
<geneLocation type="plasmid" evidence="3">
    <name>psms7</name>
</geneLocation>
<dbReference type="Gene3D" id="3.40.50.300">
    <property type="entry name" value="P-loop containing nucleotide triphosphate hydrolases"/>
    <property type="match status" value="2"/>
</dbReference>
<dbReference type="SUPFAM" id="SSF52540">
    <property type="entry name" value="P-loop containing nucleoside triphosphate hydrolases"/>
    <property type="match status" value="1"/>
</dbReference>
<dbReference type="RefSeq" id="WP_093980780.1">
    <property type="nucleotide sequence ID" value="NZ_CP022516.1"/>
</dbReference>
<protein>
    <submittedName>
        <fullName evidence="2">Conjugation system ATPase, TraG family</fullName>
    </submittedName>
</protein>
<proteinExistence type="predicted"/>
<dbReference type="KEGG" id="aalg:AREALGSMS7_05044"/>
<dbReference type="InterPro" id="IPR027417">
    <property type="entry name" value="P-loop_NTPase"/>
</dbReference>
<feature type="domain" description="TraG P-loop" evidence="1">
    <location>
        <begin position="392"/>
        <end position="804"/>
    </location>
</feature>
<name>A0A221V4Y8_9FLAO</name>